<accession>A0A2T0PP43</accession>
<dbReference type="SUPFAM" id="SSF82771">
    <property type="entry name" value="GIY-YIG endonuclease"/>
    <property type="match status" value="1"/>
</dbReference>
<proteinExistence type="predicted"/>
<protein>
    <submittedName>
        <fullName evidence="2">GIY-YIG catalytic domain-containing protein</fullName>
    </submittedName>
</protein>
<dbReference type="InterPro" id="IPR035901">
    <property type="entry name" value="GIY-YIG_endonuc_sf"/>
</dbReference>
<dbReference type="Pfam" id="PF01541">
    <property type="entry name" value="GIY-YIG"/>
    <property type="match status" value="1"/>
</dbReference>
<keyword evidence="3" id="KW-1185">Reference proteome</keyword>
<dbReference type="OrthoDB" id="9178552at2"/>
<organism evidence="2 3">
    <name type="scientific">Allonocardiopsis opalescens</name>
    <dbReference type="NCBI Taxonomy" id="1144618"/>
    <lineage>
        <taxon>Bacteria</taxon>
        <taxon>Bacillati</taxon>
        <taxon>Actinomycetota</taxon>
        <taxon>Actinomycetes</taxon>
        <taxon>Streptosporangiales</taxon>
        <taxon>Allonocardiopsis</taxon>
    </lineage>
</organism>
<dbReference type="RefSeq" id="WP_106253832.1">
    <property type="nucleotide sequence ID" value="NZ_PVZC01000018.1"/>
</dbReference>
<evidence type="ECO:0000313" key="3">
    <source>
        <dbReference type="Proteomes" id="UP000237846"/>
    </source>
</evidence>
<name>A0A2T0PP43_9ACTN</name>
<dbReference type="InterPro" id="IPR000305">
    <property type="entry name" value="GIY-YIG_endonuc"/>
</dbReference>
<sequence length="277" mass="31532">MTRQQALYRFYDDGGQLLYVGVTNDPPRRIGEHAKDKTWWTAVRGMTVDWYSDRPTVLAAERRAITVENPLHNIHHRGAVEQLDEEISREDNLHIAAAVRYCQGWSPEEDWKPFIGSVQRAIDSGFSSWEILEAATHAGRLKDPQIDGYLPAYPGHPSEETINATAAAMRYLSQFVQDEVEHFRAMAEADSDMWHAHWHEVMILAAHLARTEIREGEGRDVETLKRFLSRFPYGQEAMNRAYREWELNDPRPPGPDSPEVVELAVSSVLGTEVPDGA</sequence>
<dbReference type="Proteomes" id="UP000237846">
    <property type="component" value="Unassembled WGS sequence"/>
</dbReference>
<evidence type="ECO:0000313" key="2">
    <source>
        <dbReference type="EMBL" id="PRX90675.1"/>
    </source>
</evidence>
<dbReference type="CDD" id="cd00719">
    <property type="entry name" value="GIY-YIG_SF"/>
    <property type="match status" value="1"/>
</dbReference>
<feature type="domain" description="GIY-YIG" evidence="1">
    <location>
        <begin position="3"/>
        <end position="82"/>
    </location>
</feature>
<comment type="caution">
    <text evidence="2">The sequence shown here is derived from an EMBL/GenBank/DDBJ whole genome shotgun (WGS) entry which is preliminary data.</text>
</comment>
<dbReference type="PROSITE" id="PS50164">
    <property type="entry name" value="GIY_YIG"/>
    <property type="match status" value="1"/>
</dbReference>
<reference evidence="2 3" key="1">
    <citation type="submission" date="2018-03" db="EMBL/GenBank/DDBJ databases">
        <title>Genomic Encyclopedia of Archaeal and Bacterial Type Strains, Phase II (KMG-II): from individual species to whole genera.</title>
        <authorList>
            <person name="Goeker M."/>
        </authorList>
    </citation>
    <scope>NUCLEOTIDE SEQUENCE [LARGE SCALE GENOMIC DNA]</scope>
    <source>
        <strain evidence="2 3">DSM 45601</strain>
    </source>
</reference>
<dbReference type="AlphaFoldDB" id="A0A2T0PP43"/>
<gene>
    <name evidence="2" type="ORF">CLV72_11813</name>
</gene>
<dbReference type="EMBL" id="PVZC01000018">
    <property type="protein sequence ID" value="PRX90675.1"/>
    <property type="molecule type" value="Genomic_DNA"/>
</dbReference>
<evidence type="ECO:0000259" key="1">
    <source>
        <dbReference type="PROSITE" id="PS50164"/>
    </source>
</evidence>